<feature type="transmembrane region" description="Helical" evidence="1">
    <location>
        <begin position="57"/>
        <end position="75"/>
    </location>
</feature>
<sequence>MVTTLIYSYIISAVIGLVCLPKIGNTAFKILAIFWAFSVTIDLGIERFDAGDGRLIRLYYCLYYLIALTVYVYVFNANQTRRSIRYWLQWLSVGLLAIVVSVQILENLQDHTAANTVFIAQAFGVFWVVLPYFSDVLVSRNYIDLFKEPLFLVASALLLYTSGNLIATGFFHQLFAYSKELARHLYKLNYGMNIIMCVLFSAAFIVSTKKTRALSNEY</sequence>
<dbReference type="EMBL" id="CP059732">
    <property type="protein sequence ID" value="QMW01496.1"/>
    <property type="molecule type" value="Genomic_DNA"/>
</dbReference>
<gene>
    <name evidence="2" type="ORF">H3H32_26570</name>
</gene>
<protein>
    <submittedName>
        <fullName evidence="2">Uncharacterized protein</fullName>
    </submittedName>
</protein>
<keyword evidence="1" id="KW-0472">Membrane</keyword>
<keyword evidence="1" id="KW-1133">Transmembrane helix</keyword>
<feature type="transmembrane region" description="Helical" evidence="1">
    <location>
        <begin position="150"/>
        <end position="170"/>
    </location>
</feature>
<dbReference type="Proteomes" id="UP000515369">
    <property type="component" value="Chromosome"/>
</dbReference>
<feature type="transmembrane region" description="Helical" evidence="1">
    <location>
        <begin position="87"/>
        <end position="105"/>
    </location>
</feature>
<evidence type="ECO:0000313" key="3">
    <source>
        <dbReference type="Proteomes" id="UP000515369"/>
    </source>
</evidence>
<keyword evidence="3" id="KW-1185">Reference proteome</keyword>
<dbReference type="AlphaFoldDB" id="A0A7G5GRK4"/>
<name>A0A7G5GRK4_9BACT</name>
<reference evidence="2 3" key="1">
    <citation type="submission" date="2020-07" db="EMBL/GenBank/DDBJ databases">
        <title>Spirosoma foliorum sp. nov., isolated from the leaves on the Nejang mountain Korea, Republic of.</title>
        <authorList>
            <person name="Ho H."/>
            <person name="Lee Y.-J."/>
            <person name="Nurcahyanto D.-A."/>
            <person name="Kim S.-G."/>
        </authorList>
    </citation>
    <scope>NUCLEOTIDE SEQUENCE [LARGE SCALE GENOMIC DNA]</scope>
    <source>
        <strain evidence="2 3">PL0136</strain>
    </source>
</reference>
<keyword evidence="1" id="KW-0812">Transmembrane</keyword>
<dbReference type="KEGG" id="sfol:H3H32_26570"/>
<accession>A0A7G5GRK4</accession>
<evidence type="ECO:0000313" key="2">
    <source>
        <dbReference type="EMBL" id="QMW01496.1"/>
    </source>
</evidence>
<feature type="transmembrane region" description="Helical" evidence="1">
    <location>
        <begin position="117"/>
        <end position="138"/>
    </location>
</feature>
<proteinExistence type="predicted"/>
<feature type="transmembrane region" description="Helical" evidence="1">
    <location>
        <begin position="190"/>
        <end position="208"/>
    </location>
</feature>
<dbReference type="RefSeq" id="WP_182458778.1">
    <property type="nucleotide sequence ID" value="NZ_CP059732.1"/>
</dbReference>
<organism evidence="2 3">
    <name type="scientific">Spirosoma foliorum</name>
    <dbReference type="NCBI Taxonomy" id="2710596"/>
    <lineage>
        <taxon>Bacteria</taxon>
        <taxon>Pseudomonadati</taxon>
        <taxon>Bacteroidota</taxon>
        <taxon>Cytophagia</taxon>
        <taxon>Cytophagales</taxon>
        <taxon>Cytophagaceae</taxon>
        <taxon>Spirosoma</taxon>
    </lineage>
</organism>
<evidence type="ECO:0000256" key="1">
    <source>
        <dbReference type="SAM" id="Phobius"/>
    </source>
</evidence>